<accession>A0ABS6M7W9</accession>
<dbReference type="InterPro" id="IPR044996">
    <property type="entry name" value="COQ10-like"/>
</dbReference>
<sequence length="143" mass="16009">MTQVNRSALVLHTAEQMFDLVNDVRSYPRFLPWCAATEVVSEREDELVATLHLAKGGLKYSFTTRNCLHRPEKMDIALVEGPFSSMHGIWTFTPLSDEASKVELSMQFEFKGKLTGLAMSKVFNSVATTLVDAFVSRADQVYG</sequence>
<evidence type="ECO:0000313" key="3">
    <source>
        <dbReference type="Proteomes" id="UP000755551"/>
    </source>
</evidence>
<dbReference type="PANTHER" id="PTHR12901">
    <property type="entry name" value="SPERM PROTEIN HOMOLOG"/>
    <property type="match status" value="1"/>
</dbReference>
<comment type="caution">
    <text evidence="2">The sequence shown here is derived from an EMBL/GenBank/DDBJ whole genome shotgun (WGS) entry which is preliminary data.</text>
</comment>
<reference evidence="2 3" key="1">
    <citation type="submission" date="2021-06" db="EMBL/GenBank/DDBJ databases">
        <title>Bacterium isolated from marine sediment.</title>
        <authorList>
            <person name="Zhu K.-L."/>
            <person name="Du Z.-J."/>
            <person name="Liang Q.-Y."/>
        </authorList>
    </citation>
    <scope>NUCLEOTIDE SEQUENCE [LARGE SCALE GENOMIC DNA]</scope>
    <source>
        <strain evidence="2 3">A346</strain>
    </source>
</reference>
<name>A0ABS6M7W9_9GAMM</name>
<dbReference type="CDD" id="cd07813">
    <property type="entry name" value="COQ10p_like"/>
    <property type="match status" value="1"/>
</dbReference>
<keyword evidence="3" id="KW-1185">Reference proteome</keyword>
<organism evidence="2 3">
    <name type="scientific">Marinobacterium weihaiense</name>
    <dbReference type="NCBI Taxonomy" id="2851016"/>
    <lineage>
        <taxon>Bacteria</taxon>
        <taxon>Pseudomonadati</taxon>
        <taxon>Pseudomonadota</taxon>
        <taxon>Gammaproteobacteria</taxon>
        <taxon>Oceanospirillales</taxon>
        <taxon>Oceanospirillaceae</taxon>
        <taxon>Marinobacterium</taxon>
    </lineage>
</organism>
<evidence type="ECO:0000313" key="2">
    <source>
        <dbReference type="EMBL" id="MBV0932378.1"/>
    </source>
</evidence>
<gene>
    <name evidence="2" type="ORF">KTN04_03370</name>
</gene>
<dbReference type="InterPro" id="IPR005031">
    <property type="entry name" value="COQ10_START"/>
</dbReference>
<dbReference type="RefSeq" id="WP_217333804.1">
    <property type="nucleotide sequence ID" value="NZ_JAHQZT010000003.1"/>
</dbReference>
<evidence type="ECO:0000259" key="1">
    <source>
        <dbReference type="Pfam" id="PF03364"/>
    </source>
</evidence>
<protein>
    <submittedName>
        <fullName evidence="2">Type II toxin-antitoxin system RatA family toxin</fullName>
    </submittedName>
</protein>
<dbReference type="Pfam" id="PF03364">
    <property type="entry name" value="Polyketide_cyc"/>
    <property type="match status" value="1"/>
</dbReference>
<dbReference type="Proteomes" id="UP000755551">
    <property type="component" value="Unassembled WGS sequence"/>
</dbReference>
<proteinExistence type="predicted"/>
<dbReference type="PANTHER" id="PTHR12901:SF10">
    <property type="entry name" value="COENZYME Q-BINDING PROTEIN COQ10, MITOCHONDRIAL"/>
    <property type="match status" value="1"/>
</dbReference>
<dbReference type="EMBL" id="JAHQZT010000003">
    <property type="protein sequence ID" value="MBV0932378.1"/>
    <property type="molecule type" value="Genomic_DNA"/>
</dbReference>
<feature type="domain" description="Coenzyme Q-binding protein COQ10 START" evidence="1">
    <location>
        <begin position="12"/>
        <end position="134"/>
    </location>
</feature>